<dbReference type="Gene3D" id="2.70.50.70">
    <property type="match status" value="1"/>
</dbReference>
<keyword evidence="12" id="KW-0624">Polysaccharide degradation</keyword>
<name>A0A8H5BL82_9AGAR</name>
<sequence length="274" mass="29196">MTLQVNNNWLVLFAAPGPFKIFSEMYTSLLSGLVVIVSLAAQVAAHGYVPKLYINGQTILGWDPLRVVRPTKPDSGFISDPTSKDITCSIGNSKLPPGPITATVAAGSNVTVQWNTWPIGHYGPVLNYMAKCPSSGCSTWKADTGSPWFKTLTHSPPTQIQQDVYKNSEWASDTLAKSGFKYDVKIPKKIASGDYLLRHENLALHGASNLGGAQFYPVCIQLTVTNGGSLNPSGLGFPGSYTATDPGILFNPYQGEAANKAYVPPGGAVYAGLN</sequence>
<evidence type="ECO:0000256" key="12">
    <source>
        <dbReference type="ARBA" id="ARBA00023326"/>
    </source>
</evidence>
<evidence type="ECO:0000256" key="5">
    <source>
        <dbReference type="ARBA" id="ARBA00022729"/>
    </source>
</evidence>
<evidence type="ECO:0000256" key="10">
    <source>
        <dbReference type="ARBA" id="ARBA00023157"/>
    </source>
</evidence>
<dbReference type="GO" id="GO:0005576">
    <property type="term" value="C:extracellular region"/>
    <property type="evidence" value="ECO:0007669"/>
    <property type="project" value="UniProtKB-SubCell"/>
</dbReference>
<keyword evidence="4" id="KW-0479">Metal-binding</keyword>
<comment type="catalytic activity">
    <reaction evidence="14">
        <text>[(1-&gt;4)-beta-D-glucosyl]n+m + reduced acceptor + O2 = 4-dehydro-beta-D-glucosyl-[(1-&gt;4)-beta-D-glucosyl]n-1 + [(1-&gt;4)-beta-D-glucosyl]m + acceptor + H2O.</text>
        <dbReference type="EC" id="1.14.99.56"/>
    </reaction>
</comment>
<dbReference type="EMBL" id="JAACJJ010000015">
    <property type="protein sequence ID" value="KAF5325474.1"/>
    <property type="molecule type" value="Genomic_DNA"/>
</dbReference>
<evidence type="ECO:0000256" key="3">
    <source>
        <dbReference type="ARBA" id="ARBA00022525"/>
    </source>
</evidence>
<evidence type="ECO:0000256" key="4">
    <source>
        <dbReference type="ARBA" id="ARBA00022723"/>
    </source>
</evidence>
<dbReference type="AlphaFoldDB" id="A0A8H5BL82"/>
<evidence type="ECO:0000256" key="9">
    <source>
        <dbReference type="ARBA" id="ARBA00023033"/>
    </source>
</evidence>
<accession>A0A8H5BL82</accession>
<evidence type="ECO:0000256" key="8">
    <source>
        <dbReference type="ARBA" id="ARBA00023008"/>
    </source>
</evidence>
<gene>
    <name evidence="17" type="ORF">D9619_010062</name>
</gene>
<feature type="domain" description="Auxiliary Activity family 9 catalytic" evidence="16">
    <location>
        <begin position="46"/>
        <end position="262"/>
    </location>
</feature>
<keyword evidence="18" id="KW-1185">Reference proteome</keyword>
<keyword evidence="9" id="KW-0503">Monooxygenase</keyword>
<comment type="caution">
    <text evidence="17">The sequence shown here is derived from an EMBL/GenBank/DDBJ whole genome shotgun (WGS) entry which is preliminary data.</text>
</comment>
<dbReference type="CDD" id="cd21175">
    <property type="entry name" value="LPMO_AA9"/>
    <property type="match status" value="1"/>
</dbReference>
<proteinExistence type="inferred from homology"/>
<dbReference type="OrthoDB" id="4849160at2759"/>
<dbReference type="PANTHER" id="PTHR33353">
    <property type="entry name" value="PUTATIVE (AFU_ORTHOLOGUE AFUA_1G12560)-RELATED"/>
    <property type="match status" value="1"/>
</dbReference>
<dbReference type="InterPro" id="IPR005103">
    <property type="entry name" value="AA9_LPMO"/>
</dbReference>
<evidence type="ECO:0000256" key="1">
    <source>
        <dbReference type="ARBA" id="ARBA00001973"/>
    </source>
</evidence>
<keyword evidence="6" id="KW-0136">Cellulose degradation</keyword>
<keyword evidence="11" id="KW-0119">Carbohydrate metabolism</keyword>
<dbReference type="GO" id="GO:0004497">
    <property type="term" value="F:monooxygenase activity"/>
    <property type="evidence" value="ECO:0007669"/>
    <property type="project" value="UniProtKB-KW"/>
</dbReference>
<dbReference type="EC" id="1.14.99.56" evidence="15"/>
<protein>
    <recommendedName>
        <fullName evidence="15">lytic cellulose monooxygenase (C4-dehydrogenating)</fullName>
        <ecNumber evidence="15">1.14.99.56</ecNumber>
    </recommendedName>
</protein>
<evidence type="ECO:0000313" key="18">
    <source>
        <dbReference type="Proteomes" id="UP000567179"/>
    </source>
</evidence>
<evidence type="ECO:0000256" key="11">
    <source>
        <dbReference type="ARBA" id="ARBA00023277"/>
    </source>
</evidence>
<dbReference type="Pfam" id="PF03443">
    <property type="entry name" value="AA9"/>
    <property type="match status" value="1"/>
</dbReference>
<evidence type="ECO:0000256" key="7">
    <source>
        <dbReference type="ARBA" id="ARBA00023002"/>
    </source>
</evidence>
<dbReference type="Proteomes" id="UP000567179">
    <property type="component" value="Unassembled WGS sequence"/>
</dbReference>
<keyword evidence="10" id="KW-1015">Disulfide bond</keyword>
<keyword evidence="3" id="KW-0964">Secreted</keyword>
<dbReference type="GO" id="GO:0030245">
    <property type="term" value="P:cellulose catabolic process"/>
    <property type="evidence" value="ECO:0007669"/>
    <property type="project" value="UniProtKB-KW"/>
</dbReference>
<dbReference type="GO" id="GO:0046872">
    <property type="term" value="F:metal ion binding"/>
    <property type="evidence" value="ECO:0007669"/>
    <property type="project" value="UniProtKB-KW"/>
</dbReference>
<dbReference type="PANTHER" id="PTHR33353:SF10">
    <property type="entry name" value="ENDO-BETA-1,4-GLUCANASE D"/>
    <property type="match status" value="1"/>
</dbReference>
<keyword evidence="8" id="KW-0186">Copper</keyword>
<evidence type="ECO:0000259" key="16">
    <source>
        <dbReference type="Pfam" id="PF03443"/>
    </source>
</evidence>
<keyword evidence="7" id="KW-0560">Oxidoreductase</keyword>
<organism evidence="17 18">
    <name type="scientific">Psilocybe cf. subviscida</name>
    <dbReference type="NCBI Taxonomy" id="2480587"/>
    <lineage>
        <taxon>Eukaryota</taxon>
        <taxon>Fungi</taxon>
        <taxon>Dikarya</taxon>
        <taxon>Basidiomycota</taxon>
        <taxon>Agaricomycotina</taxon>
        <taxon>Agaricomycetes</taxon>
        <taxon>Agaricomycetidae</taxon>
        <taxon>Agaricales</taxon>
        <taxon>Agaricineae</taxon>
        <taxon>Strophariaceae</taxon>
        <taxon>Psilocybe</taxon>
    </lineage>
</organism>
<evidence type="ECO:0000256" key="6">
    <source>
        <dbReference type="ARBA" id="ARBA00023001"/>
    </source>
</evidence>
<evidence type="ECO:0000256" key="13">
    <source>
        <dbReference type="ARBA" id="ARBA00044502"/>
    </source>
</evidence>
<reference evidence="17 18" key="1">
    <citation type="journal article" date="2020" name="ISME J.">
        <title>Uncovering the hidden diversity of litter-decomposition mechanisms in mushroom-forming fungi.</title>
        <authorList>
            <person name="Floudas D."/>
            <person name="Bentzer J."/>
            <person name="Ahren D."/>
            <person name="Johansson T."/>
            <person name="Persson P."/>
            <person name="Tunlid A."/>
        </authorList>
    </citation>
    <scope>NUCLEOTIDE SEQUENCE [LARGE SCALE GENOMIC DNA]</scope>
    <source>
        <strain evidence="17 18">CBS 101986</strain>
    </source>
</reference>
<comment type="similarity">
    <text evidence="13">Belongs to the polysaccharide monooxygenase AA9 family.</text>
</comment>
<evidence type="ECO:0000256" key="15">
    <source>
        <dbReference type="ARBA" id="ARBA00047174"/>
    </source>
</evidence>
<evidence type="ECO:0000256" key="2">
    <source>
        <dbReference type="ARBA" id="ARBA00004613"/>
    </source>
</evidence>
<keyword evidence="5" id="KW-0732">Signal</keyword>
<evidence type="ECO:0000256" key="14">
    <source>
        <dbReference type="ARBA" id="ARBA00045077"/>
    </source>
</evidence>
<comment type="cofactor">
    <cofactor evidence="1">
        <name>Cu(2+)</name>
        <dbReference type="ChEBI" id="CHEBI:29036"/>
    </cofactor>
</comment>
<dbReference type="InterPro" id="IPR049892">
    <property type="entry name" value="AA9"/>
</dbReference>
<evidence type="ECO:0000313" key="17">
    <source>
        <dbReference type="EMBL" id="KAF5325474.1"/>
    </source>
</evidence>
<comment type="subcellular location">
    <subcellularLocation>
        <location evidence="2">Secreted</location>
    </subcellularLocation>
</comment>